<protein>
    <recommendedName>
        <fullName evidence="3">Pre-mRNA-splicing factor Syf1/CRNKL1-like C-terminal HAT-repeats domain-containing protein</fullName>
    </recommendedName>
</protein>
<comment type="caution">
    <text evidence="4">The sequence shown here is derived from an EMBL/GenBank/DDBJ whole genome shotgun (WGS) entry which is preliminary data.</text>
</comment>
<dbReference type="InterPro" id="IPR011990">
    <property type="entry name" value="TPR-like_helical_dom_sf"/>
</dbReference>
<feature type="region of interest" description="Disordered" evidence="2">
    <location>
        <begin position="167"/>
        <end position="192"/>
    </location>
</feature>
<dbReference type="EMBL" id="JACXVP010000003">
    <property type="protein sequence ID" value="KAG5614561.1"/>
    <property type="molecule type" value="Genomic_DNA"/>
</dbReference>
<dbReference type="AlphaFoldDB" id="A0A9J5ZQT7"/>
<accession>A0A9J5ZQT7</accession>
<dbReference type="Proteomes" id="UP000824120">
    <property type="component" value="Chromosome 3"/>
</dbReference>
<keyword evidence="5" id="KW-1185">Reference proteome</keyword>
<evidence type="ECO:0000313" key="5">
    <source>
        <dbReference type="Proteomes" id="UP000824120"/>
    </source>
</evidence>
<dbReference type="PANTHER" id="PTHR11246">
    <property type="entry name" value="PRE-MRNA SPLICING FACTOR"/>
    <property type="match status" value="1"/>
</dbReference>
<feature type="non-terminal residue" evidence="4">
    <location>
        <position position="192"/>
    </location>
</feature>
<organism evidence="4 5">
    <name type="scientific">Solanum commersonii</name>
    <name type="common">Commerson's wild potato</name>
    <name type="synonym">Commerson's nightshade</name>
    <dbReference type="NCBI Taxonomy" id="4109"/>
    <lineage>
        <taxon>Eukaryota</taxon>
        <taxon>Viridiplantae</taxon>
        <taxon>Streptophyta</taxon>
        <taxon>Embryophyta</taxon>
        <taxon>Tracheophyta</taxon>
        <taxon>Spermatophyta</taxon>
        <taxon>Magnoliopsida</taxon>
        <taxon>eudicotyledons</taxon>
        <taxon>Gunneridae</taxon>
        <taxon>Pentapetalae</taxon>
        <taxon>asterids</taxon>
        <taxon>lamiids</taxon>
        <taxon>Solanales</taxon>
        <taxon>Solanaceae</taxon>
        <taxon>Solanoideae</taxon>
        <taxon>Solaneae</taxon>
        <taxon>Solanum</taxon>
    </lineage>
</organism>
<proteinExistence type="predicted"/>
<evidence type="ECO:0000313" key="4">
    <source>
        <dbReference type="EMBL" id="KAG5614561.1"/>
    </source>
</evidence>
<dbReference type="OrthoDB" id="1676350at2759"/>
<gene>
    <name evidence="4" type="ORF">H5410_014385</name>
</gene>
<evidence type="ECO:0000256" key="1">
    <source>
        <dbReference type="ARBA" id="ARBA00022737"/>
    </source>
</evidence>
<dbReference type="PANTHER" id="PTHR11246:SF5">
    <property type="entry name" value="PRE-MRNA-SPLICING FACTOR SYF1"/>
    <property type="match status" value="1"/>
</dbReference>
<reference evidence="4 5" key="1">
    <citation type="submission" date="2020-09" db="EMBL/GenBank/DDBJ databases">
        <title>De no assembly of potato wild relative species, Solanum commersonii.</title>
        <authorList>
            <person name="Cho K."/>
        </authorList>
    </citation>
    <scope>NUCLEOTIDE SEQUENCE [LARGE SCALE GENOMIC DNA]</scope>
    <source>
        <strain evidence="4">LZ3.2</strain>
        <tissue evidence="4">Leaf</tissue>
    </source>
</reference>
<evidence type="ECO:0000259" key="3">
    <source>
        <dbReference type="Pfam" id="PF23231"/>
    </source>
</evidence>
<evidence type="ECO:0000256" key="2">
    <source>
        <dbReference type="SAM" id="MobiDB-lite"/>
    </source>
</evidence>
<dbReference type="GO" id="GO:0000974">
    <property type="term" value="C:Prp19 complex"/>
    <property type="evidence" value="ECO:0007669"/>
    <property type="project" value="TreeGrafter"/>
</dbReference>
<dbReference type="GO" id="GO:0071007">
    <property type="term" value="C:U2-type catalytic step 2 spliceosome"/>
    <property type="evidence" value="ECO:0007669"/>
    <property type="project" value="TreeGrafter"/>
</dbReference>
<dbReference type="GO" id="GO:0071014">
    <property type="term" value="C:post-mRNA release spliceosomal complex"/>
    <property type="evidence" value="ECO:0007669"/>
    <property type="project" value="TreeGrafter"/>
</dbReference>
<dbReference type="GO" id="GO:0000349">
    <property type="term" value="P:generation of catalytic spliceosome for first transesterification step"/>
    <property type="evidence" value="ECO:0007669"/>
    <property type="project" value="TreeGrafter"/>
</dbReference>
<dbReference type="Pfam" id="PF23231">
    <property type="entry name" value="HAT_Syf1_CNRKL1_C"/>
    <property type="match status" value="1"/>
</dbReference>
<dbReference type="InterPro" id="IPR045075">
    <property type="entry name" value="Syf1-like"/>
</dbReference>
<keyword evidence="1" id="KW-0677">Repeat</keyword>
<dbReference type="InterPro" id="IPR055430">
    <property type="entry name" value="HAT_Syf1_CNRKL1_C"/>
</dbReference>
<dbReference type="SUPFAM" id="SSF48452">
    <property type="entry name" value="TPR-like"/>
    <property type="match status" value="1"/>
</dbReference>
<sequence length="192" mass="21656">MCLKYAELEKSLGAIDHARALYKHSSQFADPRSDPDFWNKWHEFEVQHGNEDTFREMLRVKRSVSASYSQDQMQTLEEAKDVLKKAGVVDDEMAALERQLAPENDTKSKEQSRVVGFVSAGVVESNGQKVTANNEDIELPEERDSEEDDDKVEIALKEVPDAVFGGLIRKRDNEGDEAEDYCTAKNKDSDGP</sequence>
<name>A0A9J5ZQT7_SOLCO</name>
<feature type="domain" description="Pre-mRNA-splicing factor Syf1/CRNKL1-like C-terminal HAT-repeats" evidence="3">
    <location>
        <begin position="1"/>
        <end position="94"/>
    </location>
</feature>
<dbReference type="Gene3D" id="1.25.40.10">
    <property type="entry name" value="Tetratricopeptide repeat domain"/>
    <property type="match status" value="1"/>
</dbReference>